<evidence type="ECO:0000313" key="1">
    <source>
        <dbReference type="EMBL" id="KAH3833376.1"/>
    </source>
</evidence>
<proteinExistence type="predicted"/>
<reference evidence="1" key="2">
    <citation type="submission" date="2020-11" db="EMBL/GenBank/DDBJ databases">
        <authorList>
            <person name="McCartney M.A."/>
            <person name="Auch B."/>
            <person name="Kono T."/>
            <person name="Mallez S."/>
            <person name="Becker A."/>
            <person name="Gohl D.M."/>
            <person name="Silverstein K.A.T."/>
            <person name="Koren S."/>
            <person name="Bechman K.B."/>
            <person name="Herman A."/>
            <person name="Abrahante J.E."/>
            <person name="Garbe J."/>
        </authorList>
    </citation>
    <scope>NUCLEOTIDE SEQUENCE</scope>
    <source>
        <strain evidence="1">Duluth1</strain>
        <tissue evidence="1">Whole animal</tissue>
    </source>
</reference>
<evidence type="ECO:0000313" key="2">
    <source>
        <dbReference type="Proteomes" id="UP000828390"/>
    </source>
</evidence>
<accession>A0A9D4K5F2</accession>
<sequence>MKCDSTASMCADSCSAIGVLDLNAPLSVNLLWENSYYSVCVFRTLYILPGQRPHYVKSRSVSQDSYQICFLDSRKFGLSSNYIQFWRSLMLWGEIGVPERNTRVSYGDHIPNSHWLGTGIGPGSQK</sequence>
<protein>
    <submittedName>
        <fullName evidence="1">Uncharacterized protein</fullName>
    </submittedName>
</protein>
<dbReference type="Proteomes" id="UP000828390">
    <property type="component" value="Unassembled WGS sequence"/>
</dbReference>
<dbReference type="AlphaFoldDB" id="A0A9D4K5F2"/>
<keyword evidence="2" id="KW-1185">Reference proteome</keyword>
<dbReference type="EMBL" id="JAIWYP010000004">
    <property type="protein sequence ID" value="KAH3833376.1"/>
    <property type="molecule type" value="Genomic_DNA"/>
</dbReference>
<comment type="caution">
    <text evidence="1">The sequence shown here is derived from an EMBL/GenBank/DDBJ whole genome shotgun (WGS) entry which is preliminary data.</text>
</comment>
<organism evidence="1 2">
    <name type="scientific">Dreissena polymorpha</name>
    <name type="common">Zebra mussel</name>
    <name type="synonym">Mytilus polymorpha</name>
    <dbReference type="NCBI Taxonomy" id="45954"/>
    <lineage>
        <taxon>Eukaryota</taxon>
        <taxon>Metazoa</taxon>
        <taxon>Spiralia</taxon>
        <taxon>Lophotrochozoa</taxon>
        <taxon>Mollusca</taxon>
        <taxon>Bivalvia</taxon>
        <taxon>Autobranchia</taxon>
        <taxon>Heteroconchia</taxon>
        <taxon>Euheterodonta</taxon>
        <taxon>Imparidentia</taxon>
        <taxon>Neoheterodontei</taxon>
        <taxon>Myida</taxon>
        <taxon>Dreissenoidea</taxon>
        <taxon>Dreissenidae</taxon>
        <taxon>Dreissena</taxon>
    </lineage>
</organism>
<reference evidence="1" key="1">
    <citation type="journal article" date="2019" name="bioRxiv">
        <title>The Genome of the Zebra Mussel, Dreissena polymorpha: A Resource for Invasive Species Research.</title>
        <authorList>
            <person name="McCartney M.A."/>
            <person name="Auch B."/>
            <person name="Kono T."/>
            <person name="Mallez S."/>
            <person name="Zhang Y."/>
            <person name="Obille A."/>
            <person name="Becker A."/>
            <person name="Abrahante J.E."/>
            <person name="Garbe J."/>
            <person name="Badalamenti J.P."/>
            <person name="Herman A."/>
            <person name="Mangelson H."/>
            <person name="Liachko I."/>
            <person name="Sullivan S."/>
            <person name="Sone E.D."/>
            <person name="Koren S."/>
            <person name="Silverstein K.A.T."/>
            <person name="Beckman K.B."/>
            <person name="Gohl D.M."/>
        </authorList>
    </citation>
    <scope>NUCLEOTIDE SEQUENCE</scope>
    <source>
        <strain evidence="1">Duluth1</strain>
        <tissue evidence="1">Whole animal</tissue>
    </source>
</reference>
<name>A0A9D4K5F2_DREPO</name>
<gene>
    <name evidence="1" type="ORF">DPMN_106683</name>
</gene>